<dbReference type="Pfam" id="PF10539">
    <property type="entry name" value="Dev_Cell_Death"/>
    <property type="match status" value="1"/>
</dbReference>
<gene>
    <name evidence="3" type="ORF">V5N11_009042</name>
</gene>
<feature type="region of interest" description="Disordered" evidence="1">
    <location>
        <begin position="246"/>
        <end position="429"/>
    </location>
</feature>
<organism evidence="3 4">
    <name type="scientific">Cardamine amara subsp. amara</name>
    <dbReference type="NCBI Taxonomy" id="228776"/>
    <lineage>
        <taxon>Eukaryota</taxon>
        <taxon>Viridiplantae</taxon>
        <taxon>Streptophyta</taxon>
        <taxon>Embryophyta</taxon>
        <taxon>Tracheophyta</taxon>
        <taxon>Spermatophyta</taxon>
        <taxon>Magnoliopsida</taxon>
        <taxon>eudicotyledons</taxon>
        <taxon>Gunneridae</taxon>
        <taxon>Pentapetalae</taxon>
        <taxon>rosids</taxon>
        <taxon>malvids</taxon>
        <taxon>Brassicales</taxon>
        <taxon>Brassicaceae</taxon>
        <taxon>Cardamineae</taxon>
        <taxon>Cardamine</taxon>
    </lineage>
</organism>
<comment type="caution">
    <text evidence="3">The sequence shown here is derived from an EMBL/GenBank/DDBJ whole genome shotgun (WGS) entry which is preliminary data.</text>
</comment>
<proteinExistence type="predicted"/>
<dbReference type="InterPro" id="IPR013989">
    <property type="entry name" value="Dev_and_cell_death_domain"/>
</dbReference>
<feature type="compositionally biased region" description="Basic and acidic residues" evidence="1">
    <location>
        <begin position="165"/>
        <end position="203"/>
    </location>
</feature>
<dbReference type="PANTHER" id="PTHR46444:SF3">
    <property type="entry name" value="DCD (DEVELOPMENT AND CELL DEATH) DOMAIN PROTEIN"/>
    <property type="match status" value="1"/>
</dbReference>
<protein>
    <submittedName>
        <fullName evidence="3">DCD domain-containing protein NRP</fullName>
    </submittedName>
</protein>
<accession>A0ABD1C7J7</accession>
<name>A0ABD1C7J7_CARAN</name>
<feature type="region of interest" description="Disordered" evidence="1">
    <location>
        <begin position="80"/>
        <end position="110"/>
    </location>
</feature>
<dbReference type="EMBL" id="JBANAX010000031">
    <property type="protein sequence ID" value="KAL1225387.1"/>
    <property type="molecule type" value="Genomic_DNA"/>
</dbReference>
<reference evidence="3 4" key="1">
    <citation type="submission" date="2024-04" db="EMBL/GenBank/DDBJ databases">
        <title>Genome assembly C_amara_ONT_v2.</title>
        <authorList>
            <person name="Yant L."/>
            <person name="Moore C."/>
            <person name="Slenker M."/>
        </authorList>
    </citation>
    <scope>NUCLEOTIDE SEQUENCE [LARGE SCALE GENOMIC DNA]</scope>
    <source>
        <tissue evidence="3">Leaf</tissue>
    </source>
</reference>
<evidence type="ECO:0000259" key="2">
    <source>
        <dbReference type="PROSITE" id="PS51222"/>
    </source>
</evidence>
<feature type="compositionally biased region" description="Basic and acidic residues" evidence="1">
    <location>
        <begin position="691"/>
        <end position="706"/>
    </location>
</feature>
<feature type="compositionally biased region" description="Basic and acidic residues" evidence="1">
    <location>
        <begin position="313"/>
        <end position="328"/>
    </location>
</feature>
<feature type="region of interest" description="Disordered" evidence="1">
    <location>
        <begin position="729"/>
        <end position="770"/>
    </location>
</feature>
<feature type="region of interest" description="Disordered" evidence="1">
    <location>
        <begin position="567"/>
        <end position="623"/>
    </location>
</feature>
<dbReference type="Proteomes" id="UP001558713">
    <property type="component" value="Unassembled WGS sequence"/>
</dbReference>
<feature type="compositionally biased region" description="Basic and acidic residues" evidence="1">
    <location>
        <begin position="412"/>
        <end position="429"/>
    </location>
</feature>
<sequence length="821" mass="91983">MELQNPYKDKNEKALEALAVETAVDAGKDRAAVVEAEAEKAENVVVETSAGENINKDEKFLKTSMDVNLEEAVLKAPVEENKAESVDEPSVLASVEASSSGMNKKPQGLRAKTKIVKKVKKVVKKIVKKGTAVHVAGEENVTGEQSVNEALTVANEQSADPSLGESEKEIKKVADSLESSSGKEKDSETSLRGNDMESKKELEESAEAPQLAHADDVKVAGPEPSGEETVKEVKERARILKSVGKRLQKGKKVKDSAADTGASTGGNIVEAEKAIEGSVEAPENALPVEKKQARKVKAKAKLRKTPAAVLGKTEVDKGDSQLAKKDQDNNNSLVNEQSNGVEKSNLLEGNTGKGDQQKTVDEADKQQQLTEGKTGLAEGRRHRKKRRGNQVLGSNKKAKTEVGATADVTQQRTEEKEKQLVESKEKETDGNGKAKIGGLIFMCNAKTRPDCFRFSVMGVSEKRKDYVMGVKPGLKLFLYDYELKLLYGIFQASSAGGMKLERKAFGGSFPAQVRFKVFSDCIPLPESEFKKAIRESYNKNKFKTELTHKQVFKLKKLFRPAALPAQVTHTQPIPVPRDADKKRSDRNRYAAGSSRTQPAHTQERRRPSPPPRREERPRDLFLSEREYRTYGLRRVEPTQQYAIPPPDASYRELVPLESYHPSIDRDRLLRQAEIERHDRREVRLLPLPERDYHTYDHPSSRREIHARNSPNPPTLTVALDSYRRDTYYGYRAPERPPRTYVASSPERPARTRTYLASPERPPRTYMASRREDDDLYSRYVTPDSLAEYYRESRRYSEPEFLLPSQVSSRYAYSGSLPYSHR</sequence>
<evidence type="ECO:0000313" key="3">
    <source>
        <dbReference type="EMBL" id="KAL1225387.1"/>
    </source>
</evidence>
<feature type="compositionally biased region" description="Basic and acidic residues" evidence="1">
    <location>
        <begin position="577"/>
        <end position="588"/>
    </location>
</feature>
<dbReference type="PANTHER" id="PTHR46444">
    <property type="entry name" value="DCD (DEVELOPMENT AND CELL DEATH) DOMAIN PROTEIN-RELATED"/>
    <property type="match status" value="1"/>
</dbReference>
<feature type="compositionally biased region" description="Polar residues" evidence="1">
    <location>
        <begin position="329"/>
        <end position="342"/>
    </location>
</feature>
<feature type="compositionally biased region" description="Basic and acidic residues" evidence="1">
    <location>
        <begin position="601"/>
        <end position="623"/>
    </location>
</feature>
<feature type="domain" description="DCD" evidence="2">
    <location>
        <begin position="434"/>
        <end position="560"/>
    </location>
</feature>
<evidence type="ECO:0000256" key="1">
    <source>
        <dbReference type="SAM" id="MobiDB-lite"/>
    </source>
</evidence>
<keyword evidence="4" id="KW-1185">Reference proteome</keyword>
<dbReference type="PROSITE" id="PS51222">
    <property type="entry name" value="DCD"/>
    <property type="match status" value="1"/>
</dbReference>
<feature type="region of interest" description="Disordered" evidence="1">
    <location>
        <begin position="154"/>
        <end position="234"/>
    </location>
</feature>
<feature type="region of interest" description="Disordered" evidence="1">
    <location>
        <begin position="691"/>
        <end position="717"/>
    </location>
</feature>
<dbReference type="SMART" id="SM00767">
    <property type="entry name" value="DCD"/>
    <property type="match status" value="1"/>
</dbReference>
<dbReference type="AlphaFoldDB" id="A0ABD1C7J7"/>
<evidence type="ECO:0000313" key="4">
    <source>
        <dbReference type="Proteomes" id="UP001558713"/>
    </source>
</evidence>
<feature type="compositionally biased region" description="Basic residues" evidence="1">
    <location>
        <begin position="292"/>
        <end position="304"/>
    </location>
</feature>
<feature type="compositionally biased region" description="Basic and acidic residues" evidence="1">
    <location>
        <begin position="355"/>
        <end position="365"/>
    </location>
</feature>